<protein>
    <submittedName>
        <fullName evidence="1">Uncharacterized protein</fullName>
    </submittedName>
</protein>
<evidence type="ECO:0000313" key="2">
    <source>
        <dbReference type="Proteomes" id="UP000198559"/>
    </source>
</evidence>
<dbReference type="AlphaFoldDB" id="A0A1H6K291"/>
<dbReference type="EMBL" id="CVUD02000071">
    <property type="protein sequence ID" value="SEH65498.1"/>
    <property type="molecule type" value="Genomic_DNA"/>
</dbReference>
<organism evidence="1 2">
    <name type="scientific">Bathymodiolus azoricus thioautotrophic gill symbiont</name>
    <dbReference type="NCBI Taxonomy" id="235205"/>
    <lineage>
        <taxon>Bacteria</taxon>
        <taxon>Pseudomonadati</taxon>
        <taxon>Pseudomonadota</taxon>
        <taxon>Gammaproteobacteria</taxon>
        <taxon>sulfur-oxidizing symbionts</taxon>
    </lineage>
</organism>
<sequence length="40" mass="4491">MSPRIRFKESANWAKIGFFQSPLFPRKGGYALQGSLSLGF</sequence>
<accession>A0A1H6K291</accession>
<dbReference type="Proteomes" id="UP000198559">
    <property type="component" value="Unassembled WGS sequence"/>
</dbReference>
<evidence type="ECO:0000313" key="1">
    <source>
        <dbReference type="EMBL" id="SEH65498.1"/>
    </source>
</evidence>
<name>A0A1H6K291_9GAMM</name>
<gene>
    <name evidence="1" type="ORF">BAZSYMB_SCAFFOLD00073_1</name>
</gene>
<proteinExistence type="predicted"/>
<reference evidence="2" key="1">
    <citation type="submission" date="2016-06" db="EMBL/GenBank/DDBJ databases">
        <authorList>
            <person name="Petersen J."/>
            <person name="Sayavedra L."/>
        </authorList>
    </citation>
    <scope>NUCLEOTIDE SEQUENCE [LARGE SCALE GENOMIC DNA]</scope>
    <source>
        <strain evidence="2">BazSymB</strain>
    </source>
</reference>